<evidence type="ECO:0000313" key="3">
    <source>
        <dbReference type="Proteomes" id="UP000029640"/>
    </source>
</evidence>
<feature type="transmembrane region" description="Helical" evidence="1">
    <location>
        <begin position="27"/>
        <end position="47"/>
    </location>
</feature>
<keyword evidence="3" id="KW-1185">Reference proteome</keyword>
<sequence>MNPQDPLAALKPLRTPPPVEAWPPAPGWWVLAALGLIAVLILALLALRAWRRRAFLRAARRELAELRARLGGDPAGLTAAVNTLLKRVALACYPRRDSAALSGRRWLAFLDATAPAQPFAAVRDTLPYEPSPAAGDAMAFCEAAEHWLRAQRPGRPAP</sequence>
<dbReference type="InterPro" id="IPR025489">
    <property type="entry name" value="DUF4381"/>
</dbReference>
<reference evidence="2 3" key="1">
    <citation type="journal article" date="2014" name="Genome Announc.">
        <title>Genome Sequence of Gammaproteobacterial Pseudohaliea rubra Type Strain DSM 19751, Isolated from Coastal Seawater of the Mediterranean Sea.</title>
        <authorList>
            <person name="Spring S."/>
            <person name="Fiebig A."/>
            <person name="Riedel T."/>
            <person name="Goker M."/>
            <person name="Klenk H.P."/>
        </authorList>
    </citation>
    <scope>NUCLEOTIDE SEQUENCE [LARGE SCALE GENOMIC DNA]</scope>
    <source>
        <strain evidence="2 3">DSM 19751</strain>
    </source>
</reference>
<proteinExistence type="predicted"/>
<evidence type="ECO:0008006" key="4">
    <source>
        <dbReference type="Google" id="ProtNLM"/>
    </source>
</evidence>
<evidence type="ECO:0000313" key="2">
    <source>
        <dbReference type="EMBL" id="KGE04231.1"/>
    </source>
</evidence>
<accession>A0A095XX13</accession>
<keyword evidence="1" id="KW-0812">Transmembrane</keyword>
<name>A0A095XX13_9GAMM</name>
<dbReference type="OrthoDB" id="283083at2"/>
<dbReference type="Pfam" id="PF14316">
    <property type="entry name" value="DUF4381"/>
    <property type="match status" value="1"/>
</dbReference>
<dbReference type="RefSeq" id="WP_035515237.1">
    <property type="nucleotide sequence ID" value="NZ_KN234754.1"/>
</dbReference>
<dbReference type="STRING" id="1265313.HRUBRA_01095"/>
<dbReference type="EMBL" id="AUVB01000031">
    <property type="protein sequence ID" value="KGE04231.1"/>
    <property type="molecule type" value="Genomic_DNA"/>
</dbReference>
<keyword evidence="1" id="KW-1133">Transmembrane helix</keyword>
<evidence type="ECO:0000256" key="1">
    <source>
        <dbReference type="SAM" id="Phobius"/>
    </source>
</evidence>
<comment type="caution">
    <text evidence="2">The sequence shown here is derived from an EMBL/GenBank/DDBJ whole genome shotgun (WGS) entry which is preliminary data.</text>
</comment>
<dbReference type="eggNOG" id="ENOG50331W9">
    <property type="taxonomic scope" value="Bacteria"/>
</dbReference>
<gene>
    <name evidence="2" type="ORF">HRUBRA_01095</name>
</gene>
<keyword evidence="1" id="KW-0472">Membrane</keyword>
<organism evidence="2 3">
    <name type="scientific">Pseudohaliea rubra DSM 19751</name>
    <dbReference type="NCBI Taxonomy" id="1265313"/>
    <lineage>
        <taxon>Bacteria</taxon>
        <taxon>Pseudomonadati</taxon>
        <taxon>Pseudomonadota</taxon>
        <taxon>Gammaproteobacteria</taxon>
        <taxon>Cellvibrionales</taxon>
        <taxon>Halieaceae</taxon>
        <taxon>Pseudohaliea</taxon>
    </lineage>
</organism>
<dbReference type="AlphaFoldDB" id="A0A095XX13"/>
<protein>
    <recommendedName>
        <fullName evidence="4">DUF4381 domain-containing protein</fullName>
    </recommendedName>
</protein>
<dbReference type="HOGENOM" id="CLU_113195_0_2_6"/>
<dbReference type="Proteomes" id="UP000029640">
    <property type="component" value="Unassembled WGS sequence"/>
</dbReference>